<feature type="chain" id="PRO_5032352088" description="Outer membrane protein beta-barrel domain-containing protein" evidence="1">
    <location>
        <begin position="20"/>
        <end position="407"/>
    </location>
</feature>
<evidence type="ECO:0000256" key="1">
    <source>
        <dbReference type="SAM" id="SignalP"/>
    </source>
</evidence>
<dbReference type="AlphaFoldDB" id="A0A839GIX1"/>
<name>A0A839GIX1_9BACT</name>
<reference evidence="3 4" key="1">
    <citation type="submission" date="2020-08" db="EMBL/GenBank/DDBJ databases">
        <title>Genomic Encyclopedia of Type Strains, Phase IV (KMG-IV): sequencing the most valuable type-strain genomes for metagenomic binning, comparative biology and taxonomic classification.</title>
        <authorList>
            <person name="Goeker M."/>
        </authorList>
    </citation>
    <scope>NUCLEOTIDE SEQUENCE [LARGE SCALE GENOMIC DNA]</scope>
    <source>
        <strain evidence="3 4">DSM 29854</strain>
    </source>
</reference>
<organism evidence="3 4">
    <name type="scientific">Rufibacter quisquiliarum</name>
    <dbReference type="NCBI Taxonomy" id="1549639"/>
    <lineage>
        <taxon>Bacteria</taxon>
        <taxon>Pseudomonadati</taxon>
        <taxon>Bacteroidota</taxon>
        <taxon>Cytophagia</taxon>
        <taxon>Cytophagales</taxon>
        <taxon>Hymenobacteraceae</taxon>
        <taxon>Rufibacter</taxon>
    </lineage>
</organism>
<evidence type="ECO:0000313" key="4">
    <source>
        <dbReference type="Proteomes" id="UP000563094"/>
    </source>
</evidence>
<dbReference type="Pfam" id="PF13568">
    <property type="entry name" value="OMP_b-brl_2"/>
    <property type="match status" value="1"/>
</dbReference>
<comment type="caution">
    <text evidence="3">The sequence shown here is derived from an EMBL/GenBank/DDBJ whole genome shotgun (WGS) entry which is preliminary data.</text>
</comment>
<protein>
    <recommendedName>
        <fullName evidence="2">Outer membrane protein beta-barrel domain-containing protein</fullName>
    </recommendedName>
</protein>
<keyword evidence="4" id="KW-1185">Reference proteome</keyword>
<dbReference type="Proteomes" id="UP000563094">
    <property type="component" value="Unassembled WGS sequence"/>
</dbReference>
<feature type="domain" description="Outer membrane protein beta-barrel" evidence="2">
    <location>
        <begin position="199"/>
        <end position="381"/>
    </location>
</feature>
<evidence type="ECO:0000259" key="2">
    <source>
        <dbReference type="Pfam" id="PF13568"/>
    </source>
</evidence>
<sequence>MKKLLLPCLLLLLFPSAFAQRNFKPGYILQRQDTVHGLVDQRGDRRSAAKVVFKRSPEAAAEIYSPTEIEGYGLQAGYHFETKRLGTGDTARFHFFTVLVKGNASLYLFRDADSKDHFYLQQNDSLRELVEYKAVEMVQGKRVSVPYNLFRGTLQEAFSHCPALAARAKPLQFREKELIKYVSDYNSQCGTPPGQSYVAQPKKTVSSWGVLTGATHTTLKVEASSVRPRYNQTFTSFQPTASLFYQLTLPWLNYKLALQFELQYQPHKYSKTVTESEPAVRYDYDILLEFHYLKLPLVLRYSFPVGKLTPFVNVGFANAYAVSVQDETEMTRTLIHQSSSTTEQAPYLKDYRKYAQSYLAGVGLILPAWPKHQITLEARYEGGNGFSEYMGILTKTQQISVAVGFAF</sequence>
<dbReference type="InterPro" id="IPR025665">
    <property type="entry name" value="Beta-barrel_OMP_2"/>
</dbReference>
<dbReference type="RefSeq" id="WP_182512459.1">
    <property type="nucleotide sequence ID" value="NZ_JACJIQ010000004.1"/>
</dbReference>
<proteinExistence type="predicted"/>
<accession>A0A839GIX1</accession>
<gene>
    <name evidence="3" type="ORF">FHS90_001405</name>
</gene>
<dbReference type="EMBL" id="JACJIQ010000004">
    <property type="protein sequence ID" value="MBA9076699.1"/>
    <property type="molecule type" value="Genomic_DNA"/>
</dbReference>
<keyword evidence="1" id="KW-0732">Signal</keyword>
<evidence type="ECO:0000313" key="3">
    <source>
        <dbReference type="EMBL" id="MBA9076699.1"/>
    </source>
</evidence>
<feature type="signal peptide" evidence="1">
    <location>
        <begin position="1"/>
        <end position="19"/>
    </location>
</feature>